<dbReference type="Gene3D" id="3.40.1350.10">
    <property type="match status" value="1"/>
</dbReference>
<gene>
    <name evidence="5" type="ORF">UFOVP169_15</name>
</gene>
<dbReference type="GO" id="GO:0004518">
    <property type="term" value="F:nuclease activity"/>
    <property type="evidence" value="ECO:0007669"/>
    <property type="project" value="UniProtKB-KW"/>
</dbReference>
<keyword evidence="3" id="KW-0378">Hydrolase</keyword>
<evidence type="ECO:0000256" key="3">
    <source>
        <dbReference type="ARBA" id="ARBA00022801"/>
    </source>
</evidence>
<comment type="cofactor">
    <cofactor evidence="1">
        <name>Mg(2+)</name>
        <dbReference type="ChEBI" id="CHEBI:18420"/>
    </cofactor>
</comment>
<accession>A0A6J7WE31</accession>
<organism evidence="5">
    <name type="scientific">uncultured Caudovirales phage</name>
    <dbReference type="NCBI Taxonomy" id="2100421"/>
    <lineage>
        <taxon>Viruses</taxon>
        <taxon>Duplodnaviria</taxon>
        <taxon>Heunggongvirae</taxon>
        <taxon>Uroviricota</taxon>
        <taxon>Caudoviricetes</taxon>
        <taxon>Peduoviridae</taxon>
        <taxon>Maltschvirus</taxon>
        <taxon>Maltschvirus maltsch</taxon>
    </lineage>
</organism>
<proteinExistence type="predicted"/>
<dbReference type="InterPro" id="IPR014883">
    <property type="entry name" value="VRR_NUC"/>
</dbReference>
<dbReference type="GO" id="GO:0016788">
    <property type="term" value="F:hydrolase activity, acting on ester bonds"/>
    <property type="evidence" value="ECO:0007669"/>
    <property type="project" value="InterPro"/>
</dbReference>
<evidence type="ECO:0000256" key="1">
    <source>
        <dbReference type="ARBA" id="ARBA00001946"/>
    </source>
</evidence>
<feature type="domain" description="VRR-NUC" evidence="4">
    <location>
        <begin position="7"/>
        <end position="87"/>
    </location>
</feature>
<dbReference type="EMBL" id="LR798219">
    <property type="protein sequence ID" value="CAB5194520.1"/>
    <property type="molecule type" value="Genomic_DNA"/>
</dbReference>
<protein>
    <submittedName>
        <fullName evidence="5">VRR-NUC domain containing protein</fullName>
    </submittedName>
</protein>
<keyword evidence="2" id="KW-0540">Nuclease</keyword>
<evidence type="ECO:0000313" key="5">
    <source>
        <dbReference type="EMBL" id="CAB5194520.1"/>
    </source>
</evidence>
<dbReference type="InterPro" id="IPR011856">
    <property type="entry name" value="tRNA_endonuc-like_dom_sf"/>
</dbReference>
<evidence type="ECO:0000259" key="4">
    <source>
        <dbReference type="SMART" id="SM00990"/>
    </source>
</evidence>
<name>A0A6J7WE31_9CAUD</name>
<sequence>MFYALGMRESEIENYFVWVVEHAGGKTYKFKSPTQRGVSDRLACMPDGSTWFVELKAPRGKLSPLQVIFRDTVLDLHQKYALLNSKEKIDEWIATATVPRRSC</sequence>
<dbReference type="GO" id="GO:0003676">
    <property type="term" value="F:nucleic acid binding"/>
    <property type="evidence" value="ECO:0007669"/>
    <property type="project" value="InterPro"/>
</dbReference>
<reference evidence="5" key="1">
    <citation type="submission" date="2020-05" db="EMBL/GenBank/DDBJ databases">
        <authorList>
            <person name="Chiriac C."/>
            <person name="Salcher M."/>
            <person name="Ghai R."/>
            <person name="Kavagutti S V."/>
        </authorList>
    </citation>
    <scope>NUCLEOTIDE SEQUENCE</scope>
</reference>
<evidence type="ECO:0000256" key="2">
    <source>
        <dbReference type="ARBA" id="ARBA00022722"/>
    </source>
</evidence>
<dbReference type="SMART" id="SM00990">
    <property type="entry name" value="VRR_NUC"/>
    <property type="match status" value="1"/>
</dbReference>